<evidence type="ECO:0000256" key="4">
    <source>
        <dbReference type="ARBA" id="ARBA00004922"/>
    </source>
</evidence>
<protein>
    <recommendedName>
        <fullName evidence="19">Dolichyl-diphosphooligosaccharide--protein glycosyltransferase</fullName>
    </recommendedName>
</protein>
<sequence>MTAMRHATWGWTALFVLAFAYGLASFVDDWLFLGSQPLFLYNGAPMLRATDGYHFLDLARGVFEGRAAPTAVPLLSALTAWVAMLSGVGLETVACLVPPVVASLTACVYVLWGRTLTGNPGATLIAAVIGLSVPYWHVRANVGYLDTDCLNILLVGLGCWLFMRFETDTGQRRFVWLGLMCAVLGVFVWWWRAGAAVFAGLVACCHVLSLPFATTRAQRASRIALAALMACGLAAYLVGGLAVFPVWAVVPMEAALNHLHLVMHGEELVYPSVAVSIGELKPPDFSEISGYVGGWLPAFLVGMIGAGLAVWRRPRQCLYLLPLAVLGTMAFLSARFMLFLVPVVGIGVGVAVHEAWVLAAQVRRWRRVAQGAVALVALGVVSVPVMGAFHSATPPVFAKPEALLASVLREAPAGDTVVWAWWDYGYMLKYFSGRRPYFDGGSQDPVNTFTAAWALAAPDEAQARNLMRFFAARGPGALGYIQMMLGTPERTVEFLKTVFAEGADVPGILAGYGLQQPELAEFLFPEADVYVYLPMSSMDKAPWIYYFGRWDVGGGQGVKPVFETLPRSEYRLRLRSGRLVGGGTDRALSCVIHVGPDGVGVRRFDAGGEAAVVDIAALPHLFLVDGAYLDTTLFRLLFIQPNGTRHFRPVVYDSRFGGVWRVI</sequence>
<keyword evidence="13" id="KW-0464">Manganese</keyword>
<comment type="subcellular location">
    <subcellularLocation>
        <location evidence="3">Endomembrane system</location>
        <topology evidence="3">Multi-pass membrane protein</topology>
    </subcellularLocation>
</comment>
<comment type="similarity">
    <text evidence="5">Belongs to the STT3 family.</text>
</comment>
<keyword evidence="12 14" id="KW-0472">Membrane</keyword>
<dbReference type="InterPro" id="IPR003674">
    <property type="entry name" value="Oligo_trans_STT3"/>
</dbReference>
<keyword evidence="6" id="KW-0328">Glycosyltransferase</keyword>
<keyword evidence="18" id="KW-1185">Reference proteome</keyword>
<evidence type="ECO:0000256" key="11">
    <source>
        <dbReference type="ARBA" id="ARBA00022989"/>
    </source>
</evidence>
<comment type="cofactor">
    <cofactor evidence="2">
        <name>Mg(2+)</name>
        <dbReference type="ChEBI" id="CHEBI:18420"/>
    </cofactor>
</comment>
<feature type="domain" description="STT3/PglB/AglB core" evidence="16">
    <location>
        <begin position="416"/>
        <end position="552"/>
    </location>
</feature>
<comment type="cofactor">
    <cofactor evidence="1">
        <name>Mn(2+)</name>
        <dbReference type="ChEBI" id="CHEBI:29035"/>
    </cofactor>
</comment>
<feature type="transmembrane region" description="Helical" evidence="14">
    <location>
        <begin position="197"/>
        <end position="213"/>
    </location>
</feature>
<evidence type="ECO:0000256" key="9">
    <source>
        <dbReference type="ARBA" id="ARBA00022723"/>
    </source>
</evidence>
<evidence type="ECO:0000259" key="16">
    <source>
        <dbReference type="Pfam" id="PF21436"/>
    </source>
</evidence>
<evidence type="ECO:0000256" key="7">
    <source>
        <dbReference type="ARBA" id="ARBA00022679"/>
    </source>
</evidence>
<dbReference type="InterPro" id="IPR048307">
    <property type="entry name" value="STT3_N"/>
</dbReference>
<dbReference type="Pfam" id="PF21436">
    <property type="entry name" value="STT3-PglB_core"/>
    <property type="match status" value="1"/>
</dbReference>
<feature type="transmembrane region" description="Helical" evidence="14">
    <location>
        <begin position="225"/>
        <end position="250"/>
    </location>
</feature>
<evidence type="ECO:0008006" key="19">
    <source>
        <dbReference type="Google" id="ProtNLM"/>
    </source>
</evidence>
<keyword evidence="7" id="KW-0808">Transferase</keyword>
<feature type="transmembrane region" description="Helical" evidence="14">
    <location>
        <begin position="81"/>
        <end position="112"/>
    </location>
</feature>
<feature type="transmembrane region" description="Helical" evidence="14">
    <location>
        <begin position="288"/>
        <end position="310"/>
    </location>
</feature>
<dbReference type="PANTHER" id="PTHR13872:SF1">
    <property type="entry name" value="DOLICHYL-DIPHOSPHOOLIGOSACCHARIDE--PROTEIN GLYCOSYLTRANSFERASE SUBUNIT STT3B"/>
    <property type="match status" value="1"/>
</dbReference>
<proteinExistence type="inferred from homology"/>
<dbReference type="Gene3D" id="3.40.1380.40">
    <property type="match status" value="1"/>
</dbReference>
<evidence type="ECO:0000313" key="17">
    <source>
        <dbReference type="EMBL" id="NJB68664.1"/>
    </source>
</evidence>
<evidence type="ECO:0000256" key="2">
    <source>
        <dbReference type="ARBA" id="ARBA00001946"/>
    </source>
</evidence>
<feature type="transmembrane region" description="Helical" evidence="14">
    <location>
        <begin position="119"/>
        <end position="136"/>
    </location>
</feature>
<keyword evidence="11 14" id="KW-1133">Transmembrane helix</keyword>
<dbReference type="EMBL" id="JAATJA010000002">
    <property type="protein sequence ID" value="NJB68664.1"/>
    <property type="molecule type" value="Genomic_DNA"/>
</dbReference>
<keyword evidence="8 14" id="KW-0812">Transmembrane</keyword>
<dbReference type="PANTHER" id="PTHR13872">
    <property type="entry name" value="DOLICHYL-DIPHOSPHOOLIGOSACCHARIDE--PROTEIN GLYCOSYLTRANSFERASE SUBUNIT"/>
    <property type="match status" value="1"/>
</dbReference>
<feature type="transmembrane region" description="Helical" evidence="14">
    <location>
        <begin position="142"/>
        <end position="162"/>
    </location>
</feature>
<dbReference type="RefSeq" id="WP_167941710.1">
    <property type="nucleotide sequence ID" value="NZ_JAATJA010000002.1"/>
</dbReference>
<dbReference type="GO" id="GO:0012505">
    <property type="term" value="C:endomembrane system"/>
    <property type="evidence" value="ECO:0007669"/>
    <property type="project" value="UniProtKB-SubCell"/>
</dbReference>
<evidence type="ECO:0000313" key="18">
    <source>
        <dbReference type="Proteomes" id="UP000580856"/>
    </source>
</evidence>
<evidence type="ECO:0000256" key="12">
    <source>
        <dbReference type="ARBA" id="ARBA00023136"/>
    </source>
</evidence>
<name>A0A846QU27_9BACT</name>
<comment type="pathway">
    <text evidence="4">Protein modification; protein glycosylation.</text>
</comment>
<dbReference type="UniPathway" id="UPA00378"/>
<reference evidence="17 18" key="1">
    <citation type="submission" date="2020-03" db="EMBL/GenBank/DDBJ databases">
        <title>Genomic Encyclopedia of Type Strains, Phase IV (KMG-IV): sequencing the most valuable type-strain genomes for metagenomic binning, comparative biology and taxonomic classification.</title>
        <authorList>
            <person name="Goeker M."/>
        </authorList>
    </citation>
    <scope>NUCLEOTIDE SEQUENCE [LARGE SCALE GENOMIC DNA]</scope>
    <source>
        <strain evidence="17 18">DSM 24233</strain>
    </source>
</reference>
<gene>
    <name evidence="17" type="ORF">GGQ74_002337</name>
</gene>
<dbReference type="AlphaFoldDB" id="A0A846QU27"/>
<evidence type="ECO:0000256" key="10">
    <source>
        <dbReference type="ARBA" id="ARBA00022842"/>
    </source>
</evidence>
<evidence type="ECO:0000256" key="14">
    <source>
        <dbReference type="SAM" id="Phobius"/>
    </source>
</evidence>
<feature type="transmembrane region" description="Helical" evidence="14">
    <location>
        <begin position="340"/>
        <end position="359"/>
    </location>
</feature>
<evidence type="ECO:0000256" key="13">
    <source>
        <dbReference type="ARBA" id="ARBA00023211"/>
    </source>
</evidence>
<dbReference type="InterPro" id="IPR048999">
    <property type="entry name" value="STT3-PglB_core"/>
</dbReference>
<accession>A0A846QU27</accession>
<feature type="transmembrane region" description="Helical" evidence="14">
    <location>
        <begin position="174"/>
        <end position="191"/>
    </location>
</feature>
<feature type="domain" description="Oligosaccharyl transferase STT3 N-terminal" evidence="15">
    <location>
        <begin position="69"/>
        <end position="287"/>
    </location>
</feature>
<keyword evidence="9" id="KW-0479">Metal-binding</keyword>
<evidence type="ECO:0000256" key="8">
    <source>
        <dbReference type="ARBA" id="ARBA00022692"/>
    </source>
</evidence>
<feature type="transmembrane region" description="Helical" evidence="14">
    <location>
        <begin position="317"/>
        <end position="334"/>
    </location>
</feature>
<comment type="caution">
    <text evidence="17">The sequence shown here is derived from an EMBL/GenBank/DDBJ whole genome shotgun (WGS) entry which is preliminary data.</text>
</comment>
<dbReference type="GO" id="GO:0004576">
    <property type="term" value="F:oligosaccharyl transferase activity"/>
    <property type="evidence" value="ECO:0007669"/>
    <property type="project" value="InterPro"/>
</dbReference>
<feature type="transmembrane region" description="Helical" evidence="14">
    <location>
        <begin position="371"/>
        <end position="389"/>
    </location>
</feature>
<dbReference type="GO" id="GO:0046872">
    <property type="term" value="F:metal ion binding"/>
    <property type="evidence" value="ECO:0007669"/>
    <property type="project" value="UniProtKB-KW"/>
</dbReference>
<evidence type="ECO:0000256" key="1">
    <source>
        <dbReference type="ARBA" id="ARBA00001936"/>
    </source>
</evidence>
<evidence type="ECO:0000259" key="15">
    <source>
        <dbReference type="Pfam" id="PF02516"/>
    </source>
</evidence>
<evidence type="ECO:0000256" key="5">
    <source>
        <dbReference type="ARBA" id="ARBA00010810"/>
    </source>
</evidence>
<evidence type="ECO:0000256" key="6">
    <source>
        <dbReference type="ARBA" id="ARBA00022676"/>
    </source>
</evidence>
<dbReference type="Proteomes" id="UP000580856">
    <property type="component" value="Unassembled WGS sequence"/>
</dbReference>
<keyword evidence="10" id="KW-0460">Magnesium</keyword>
<dbReference type="GO" id="GO:0016020">
    <property type="term" value="C:membrane"/>
    <property type="evidence" value="ECO:0007669"/>
    <property type="project" value="InterPro"/>
</dbReference>
<evidence type="ECO:0000256" key="3">
    <source>
        <dbReference type="ARBA" id="ARBA00004127"/>
    </source>
</evidence>
<dbReference type="Pfam" id="PF02516">
    <property type="entry name" value="STT3"/>
    <property type="match status" value="1"/>
</dbReference>
<organism evidence="17 18">
    <name type="scientific">Desulfobaculum xiamenense</name>
    <dbReference type="NCBI Taxonomy" id="995050"/>
    <lineage>
        <taxon>Bacteria</taxon>
        <taxon>Pseudomonadati</taxon>
        <taxon>Thermodesulfobacteriota</taxon>
        <taxon>Desulfovibrionia</taxon>
        <taxon>Desulfovibrionales</taxon>
        <taxon>Desulfovibrionaceae</taxon>
        <taxon>Desulfobaculum</taxon>
    </lineage>
</organism>